<evidence type="ECO:0000256" key="3">
    <source>
        <dbReference type="ARBA" id="ARBA00022827"/>
    </source>
</evidence>
<dbReference type="Pfam" id="PF01494">
    <property type="entry name" value="FAD_binding_3"/>
    <property type="match status" value="1"/>
</dbReference>
<dbReference type="EMBL" id="SDKM01000043">
    <property type="protein sequence ID" value="RYP82696.1"/>
    <property type="molecule type" value="Genomic_DNA"/>
</dbReference>
<evidence type="ECO:0000259" key="5">
    <source>
        <dbReference type="Pfam" id="PF01494"/>
    </source>
</evidence>
<sequence length="515" mass="54974">MSLEPDVLVVGAGPTGLTTALQAHAHGARVRVVERRPDAFRPSRAMVVHSRTLEVLRPLGVTEELLDRGDRAPRAELHLGDRTVRAALADVALRDTAYPHLTLVRQADVEEVLAAALARRGVGVERGVELTDAAVDGDRVHATLRSDGALEQSRCRYVAGCDGPDSLVRRIAGIAWRGRPYREEVILADLDLDGHLAPDTLHVAAGRPGLVFLFALGEGAAWRLLATRPAGPRDAPYGQPGGTVPAPEVQRLLDESGLAVRIGDLAWSARIRLQHRLAGSFRAGPFFVAGDAAHTHSPAAAQGMNTGIVDAVNLGWKLAWADGSEHPSLLDSYDLERRPAAGQALALTHAVFFAEASSHPLPSLLRGTLVPLVAPALPTLMRQPHLMAAVVALLSQRWVRYRSSPLSRTGTPRLRGPRPGDRLPDQEVTSQGRRTRLHDLTAAPGIHLLLDGDARVDPGLLGPRVTAHRIDDWPGAGMVAVRPDGHVGYRSGSAAHAELGAWLALVGAAPSGHRR</sequence>
<proteinExistence type="predicted"/>
<dbReference type="OrthoDB" id="3316391at2"/>
<dbReference type="InterPro" id="IPR050641">
    <property type="entry name" value="RIFMO-like"/>
</dbReference>
<evidence type="ECO:0000313" key="6">
    <source>
        <dbReference type="EMBL" id="RYP82696.1"/>
    </source>
</evidence>
<comment type="caution">
    <text evidence="6">The sequence shown here is derived from an EMBL/GenBank/DDBJ whole genome shotgun (WGS) entry which is preliminary data.</text>
</comment>
<dbReference type="Pfam" id="PF21274">
    <property type="entry name" value="Rng_hyd_C"/>
    <property type="match status" value="1"/>
</dbReference>
<dbReference type="PRINTS" id="PR00420">
    <property type="entry name" value="RNGMNOXGNASE"/>
</dbReference>
<dbReference type="SUPFAM" id="SSF51905">
    <property type="entry name" value="FAD/NAD(P)-binding domain"/>
    <property type="match status" value="1"/>
</dbReference>
<organism evidence="6 7">
    <name type="scientific">Nocardioides guangzhouensis</name>
    <dbReference type="NCBI Taxonomy" id="2497878"/>
    <lineage>
        <taxon>Bacteria</taxon>
        <taxon>Bacillati</taxon>
        <taxon>Actinomycetota</taxon>
        <taxon>Actinomycetes</taxon>
        <taxon>Propionibacteriales</taxon>
        <taxon>Nocardioidaceae</taxon>
        <taxon>Nocardioides</taxon>
    </lineage>
</organism>
<dbReference type="Gene3D" id="3.50.50.60">
    <property type="entry name" value="FAD/NAD(P)-binding domain"/>
    <property type="match status" value="1"/>
</dbReference>
<dbReference type="Gene3D" id="3.30.70.2450">
    <property type="match status" value="1"/>
</dbReference>
<dbReference type="GO" id="GO:0016709">
    <property type="term" value="F:oxidoreductase activity, acting on paired donors, with incorporation or reduction of molecular oxygen, NAD(P)H as one donor, and incorporation of one atom of oxygen"/>
    <property type="evidence" value="ECO:0007669"/>
    <property type="project" value="UniProtKB-ARBA"/>
</dbReference>
<dbReference type="InterPro" id="IPR036188">
    <property type="entry name" value="FAD/NAD-bd_sf"/>
</dbReference>
<dbReference type="Gene3D" id="3.40.30.120">
    <property type="match status" value="1"/>
</dbReference>
<dbReference type="RefSeq" id="WP_134720449.1">
    <property type="nucleotide sequence ID" value="NZ_SDKM01000043.1"/>
</dbReference>
<name>A0A4Q4Z6N3_9ACTN</name>
<dbReference type="AlphaFoldDB" id="A0A4Q4Z6N3"/>
<dbReference type="PANTHER" id="PTHR43004">
    <property type="entry name" value="TRK SYSTEM POTASSIUM UPTAKE PROTEIN"/>
    <property type="match status" value="1"/>
</dbReference>
<reference evidence="6 7" key="1">
    <citation type="submission" date="2019-01" db="EMBL/GenBank/DDBJ databases">
        <title>Nocardioides guangzhouensis sp. nov., an actinobacterium isolated from soil.</title>
        <authorList>
            <person name="Fu Y."/>
            <person name="Cai Y."/>
            <person name="Lin Z."/>
            <person name="Chen P."/>
        </authorList>
    </citation>
    <scope>NUCLEOTIDE SEQUENCE [LARGE SCALE GENOMIC DNA]</scope>
    <source>
        <strain evidence="6 7">130</strain>
    </source>
</reference>
<dbReference type="Proteomes" id="UP000295198">
    <property type="component" value="Unassembled WGS sequence"/>
</dbReference>
<dbReference type="InterPro" id="IPR002938">
    <property type="entry name" value="FAD-bd"/>
</dbReference>
<evidence type="ECO:0000256" key="4">
    <source>
        <dbReference type="SAM" id="MobiDB-lite"/>
    </source>
</evidence>
<gene>
    <name evidence="6" type="ORF">EKO23_21175</name>
</gene>
<evidence type="ECO:0000256" key="1">
    <source>
        <dbReference type="ARBA" id="ARBA00001974"/>
    </source>
</evidence>
<evidence type="ECO:0000256" key="2">
    <source>
        <dbReference type="ARBA" id="ARBA00022630"/>
    </source>
</evidence>
<comment type="cofactor">
    <cofactor evidence="1">
        <name>FAD</name>
        <dbReference type="ChEBI" id="CHEBI:57692"/>
    </cofactor>
</comment>
<dbReference type="PANTHER" id="PTHR43004:SF19">
    <property type="entry name" value="BINDING MONOOXYGENASE, PUTATIVE (JCVI)-RELATED"/>
    <property type="match status" value="1"/>
</dbReference>
<feature type="region of interest" description="Disordered" evidence="4">
    <location>
        <begin position="405"/>
        <end position="432"/>
    </location>
</feature>
<protein>
    <submittedName>
        <fullName evidence="6">FAD-dependent oxidoreductase</fullName>
    </submittedName>
</protein>
<keyword evidence="3" id="KW-0274">FAD</keyword>
<keyword evidence="2" id="KW-0285">Flavoprotein</keyword>
<evidence type="ECO:0000313" key="7">
    <source>
        <dbReference type="Proteomes" id="UP000295198"/>
    </source>
</evidence>
<accession>A0A4Q4Z6N3</accession>
<keyword evidence="7" id="KW-1185">Reference proteome</keyword>
<feature type="domain" description="FAD-binding" evidence="5">
    <location>
        <begin position="6"/>
        <end position="345"/>
    </location>
</feature>
<dbReference type="GO" id="GO:0071949">
    <property type="term" value="F:FAD binding"/>
    <property type="evidence" value="ECO:0007669"/>
    <property type="project" value="InterPro"/>
</dbReference>